<dbReference type="RefSeq" id="XP_024513517.1">
    <property type="nucleotide sequence ID" value="XM_024657773.1"/>
</dbReference>
<dbReference type="Pfam" id="PF07971">
    <property type="entry name" value="Glyco_hydro_92"/>
    <property type="match status" value="1"/>
</dbReference>
<protein>
    <submittedName>
        <fullName evidence="5">Alpha-1,2-mannosidase, putative</fullName>
    </submittedName>
</protein>
<feature type="compositionally biased region" description="Basic and acidic residues" evidence="1">
    <location>
        <begin position="1"/>
        <end position="10"/>
    </location>
</feature>
<feature type="region of interest" description="Disordered" evidence="1">
    <location>
        <begin position="1"/>
        <end position="32"/>
    </location>
</feature>
<feature type="compositionally biased region" description="Pro residues" evidence="1">
    <location>
        <begin position="16"/>
        <end position="30"/>
    </location>
</feature>
<dbReference type="HOGENOM" id="CLU_003690_2_1_1"/>
<evidence type="ECO:0000259" key="4">
    <source>
        <dbReference type="Pfam" id="PF17678"/>
    </source>
</evidence>
<dbReference type="OrthoDB" id="449263at2759"/>
<keyword evidence="6" id="KW-1185">Reference proteome</keyword>
<dbReference type="PANTHER" id="PTHR12143">
    <property type="entry name" value="PEPTIDE N-GLYCANASE PNGASE -RELATED"/>
    <property type="match status" value="1"/>
</dbReference>
<dbReference type="GO" id="GO:0030246">
    <property type="term" value="F:carbohydrate binding"/>
    <property type="evidence" value="ECO:0007669"/>
    <property type="project" value="InterPro"/>
</dbReference>
<dbReference type="Gene3D" id="2.70.98.10">
    <property type="match status" value="1"/>
</dbReference>
<dbReference type="Proteomes" id="UP000002149">
    <property type="component" value="Chromosome 9"/>
</dbReference>
<dbReference type="GO" id="GO:0005634">
    <property type="term" value="C:nucleus"/>
    <property type="evidence" value="ECO:0000318"/>
    <property type="project" value="GO_Central"/>
</dbReference>
<dbReference type="Gene3D" id="1.20.1050.60">
    <property type="entry name" value="alpha-1,2-mannosidase"/>
    <property type="match status" value="1"/>
</dbReference>
<dbReference type="FunFam" id="1.20.1610.10:FF:000004">
    <property type="entry name" value="Alpha-1,2-mannosidase, putative"/>
    <property type="match status" value="1"/>
</dbReference>
<dbReference type="InParanoid" id="Q5KC19"/>
<dbReference type="VEuPathDB" id="FungiDB:CNI00600"/>
<dbReference type="eggNOG" id="ENOG502QU8M">
    <property type="taxonomic scope" value="Eukaryota"/>
</dbReference>
<evidence type="ECO:0000313" key="6">
    <source>
        <dbReference type="Proteomes" id="UP000002149"/>
    </source>
</evidence>
<accession>Q5KC19</accession>
<evidence type="ECO:0000256" key="2">
    <source>
        <dbReference type="SAM" id="Phobius"/>
    </source>
</evidence>
<dbReference type="PANTHER" id="PTHR12143:SF43">
    <property type="entry name" value="PUTATIVE-RELATED"/>
    <property type="match status" value="1"/>
</dbReference>
<dbReference type="InterPro" id="IPR050883">
    <property type="entry name" value="PNGase"/>
</dbReference>
<proteinExistence type="predicted"/>
<evidence type="ECO:0000313" key="5">
    <source>
        <dbReference type="EMBL" id="AAW45492.2"/>
    </source>
</evidence>
<dbReference type="CAZy" id="GH92">
    <property type="family name" value="Glycoside Hydrolase Family 92"/>
</dbReference>
<name>Q5KC19_CRYD1</name>
<reference evidence="5 6" key="1">
    <citation type="journal article" date="2005" name="Science">
        <title>The genome of the basidiomycetous yeast and human pathogen Cryptococcus neoformans.</title>
        <authorList>
            <person name="Loftus B.J."/>
            <person name="Fung E."/>
            <person name="Roncaglia P."/>
            <person name="Rowley D."/>
            <person name="Amedeo P."/>
            <person name="Bruno D."/>
            <person name="Vamathevan J."/>
            <person name="Miranda M."/>
            <person name="Anderson I.J."/>
            <person name="Fraser J.A."/>
            <person name="Allen J.E."/>
            <person name="Bosdet I.E."/>
            <person name="Brent M.R."/>
            <person name="Chiu R."/>
            <person name="Doering T.L."/>
            <person name="Donlin M.J."/>
            <person name="D'Souza C.A."/>
            <person name="Fox D.S."/>
            <person name="Grinberg V."/>
            <person name="Fu J."/>
            <person name="Fukushima M."/>
            <person name="Haas B.J."/>
            <person name="Huang J.C."/>
            <person name="Janbon G."/>
            <person name="Jones S.J."/>
            <person name="Koo H.L."/>
            <person name="Krzywinski M.I."/>
            <person name="Kwon-Chung J.K."/>
            <person name="Lengeler K.B."/>
            <person name="Maiti R."/>
            <person name="Marra M.A."/>
            <person name="Marra R.E."/>
            <person name="Mathewson C.A."/>
            <person name="Mitchell T.G."/>
            <person name="Pertea M."/>
            <person name="Riggs F.R."/>
            <person name="Salzberg S.L."/>
            <person name="Schein J.E."/>
            <person name="Shvartsbeyn A."/>
            <person name="Shin H."/>
            <person name="Shumway M."/>
            <person name="Specht C.A."/>
            <person name="Suh B.B."/>
            <person name="Tenney A."/>
            <person name="Utterback T.R."/>
            <person name="Wickes B.L."/>
            <person name="Wortman J.R."/>
            <person name="Wye N.H."/>
            <person name="Kronstad J.W."/>
            <person name="Lodge J.K."/>
            <person name="Heitman J."/>
            <person name="Davis R.W."/>
            <person name="Fraser C.M."/>
            <person name="Hyman R.W."/>
        </authorList>
    </citation>
    <scope>NUCLEOTIDE SEQUENCE [LARGE SCALE GENOMIC DNA]</scope>
    <source>
        <strain evidence="6">JEC21 / ATCC MYA-565</strain>
    </source>
</reference>
<dbReference type="GO" id="GO:0000224">
    <property type="term" value="F:peptide-N4-(N-acetyl-beta-glucosaminyl)asparagine amidase activity"/>
    <property type="evidence" value="ECO:0000318"/>
    <property type="project" value="GO_Central"/>
</dbReference>
<keyword evidence="2" id="KW-1133">Transmembrane helix</keyword>
<dbReference type="FunFam" id="1.20.1050.60:FF:000001">
    <property type="entry name" value="Putative alpha-1,2-mannosidase"/>
    <property type="match status" value="1"/>
</dbReference>
<dbReference type="GO" id="GO:0005829">
    <property type="term" value="C:cytosol"/>
    <property type="evidence" value="ECO:0000318"/>
    <property type="project" value="GO_Central"/>
</dbReference>
<dbReference type="AlphaFoldDB" id="Q5KC19"/>
<dbReference type="InterPro" id="IPR041371">
    <property type="entry name" value="GH92_N"/>
</dbReference>
<evidence type="ECO:0000256" key="1">
    <source>
        <dbReference type="SAM" id="MobiDB-lite"/>
    </source>
</evidence>
<dbReference type="PaxDb" id="214684-Q5KC19"/>
<dbReference type="Pfam" id="PF17678">
    <property type="entry name" value="Glyco_hydro_92N"/>
    <property type="match status" value="1"/>
</dbReference>
<dbReference type="InterPro" id="IPR012939">
    <property type="entry name" value="Glyco_hydro_92"/>
</dbReference>
<dbReference type="Gene3D" id="3.30.2080.10">
    <property type="entry name" value="GH92 mannosidase domain"/>
    <property type="match status" value="1"/>
</dbReference>
<keyword evidence="2" id="KW-0812">Transmembrane</keyword>
<dbReference type="NCBIfam" id="TIGR01180">
    <property type="entry name" value="aman2_put"/>
    <property type="match status" value="1"/>
</dbReference>
<dbReference type="Gene3D" id="1.20.1610.10">
    <property type="entry name" value="alpha-1,2-mannosidases domains"/>
    <property type="match status" value="1"/>
</dbReference>
<dbReference type="EMBL" id="AE017349">
    <property type="protein sequence ID" value="AAW45492.2"/>
    <property type="molecule type" value="Genomic_DNA"/>
</dbReference>
<dbReference type="InterPro" id="IPR005887">
    <property type="entry name" value="GH92_a_mannosidase_put"/>
</dbReference>
<dbReference type="GeneID" id="3259733"/>
<feature type="transmembrane region" description="Helical" evidence="2">
    <location>
        <begin position="52"/>
        <end position="76"/>
    </location>
</feature>
<feature type="domain" description="Glycosyl hydrolase family 92" evidence="3">
    <location>
        <begin position="420"/>
        <end position="908"/>
    </location>
</feature>
<keyword evidence="2" id="KW-0472">Membrane</keyword>
<feature type="domain" description="Glycosyl hydrolase family 92 N-terminal" evidence="4">
    <location>
        <begin position="144"/>
        <end position="414"/>
    </location>
</feature>
<gene>
    <name evidence="5" type="ordered locus">CNI00600</name>
</gene>
<dbReference type="KEGG" id="cne:CNI00600"/>
<evidence type="ECO:0000259" key="3">
    <source>
        <dbReference type="Pfam" id="PF07971"/>
    </source>
</evidence>
<dbReference type="GO" id="GO:0006516">
    <property type="term" value="P:glycoprotein catabolic process"/>
    <property type="evidence" value="ECO:0000318"/>
    <property type="project" value="GO_Central"/>
</dbReference>
<dbReference type="InterPro" id="IPR014718">
    <property type="entry name" value="GH-type_carb-bd"/>
</dbReference>
<organism evidence="5 6">
    <name type="scientific">Cryptococcus deneoformans (strain JEC21 / ATCC MYA-565)</name>
    <name type="common">Cryptococcus neoformans var. neoformans serotype D</name>
    <dbReference type="NCBI Taxonomy" id="214684"/>
    <lineage>
        <taxon>Eukaryota</taxon>
        <taxon>Fungi</taxon>
        <taxon>Dikarya</taxon>
        <taxon>Basidiomycota</taxon>
        <taxon>Agaricomycotina</taxon>
        <taxon>Tremellomycetes</taxon>
        <taxon>Tremellales</taxon>
        <taxon>Cryptococcaceae</taxon>
        <taxon>Cryptococcus</taxon>
        <taxon>Cryptococcus neoformans species complex</taxon>
    </lineage>
</organism>
<sequence length="916" mass="102233">MDGLRQRDRPILAQPIPHPPRQNPNPPAPAPQRTIRNVHRFVQRYINPLRPLIFAFVLAVFSLILAVSIFFSPLAFVHRHLSLQDPTNIQDVQNGWVVKYRLGEEESERHLRDGEVIGHADFGDGRKRVCKEEFVQPESQALGWVNVMLGNGGPEPNLSGGMIPAVAPPFGMTRWSPQTRKNYVSMCPYNQTDTKLHGFIATHQPAIWMGESGPVEISPGLGTAIVTDFDKRGLPFKGEDEYASANYYRNLLDAGDNGEIEVEMSATSRVGHLRFTFNPSLSPPSYSNPSGPTAIPYITLQSSRATYLVHGDKPEARVPYFPKGFVEIDVEKQEVRGWNDERQDHILLGAALPASNFKAYYVARFSKPFKTFGISHHGHIERGVGETRGEGEVLAGWVSFEEEAVTVDVKVGVSFISVEQAGRNIDLEIPRTQSLSTTSYQTRSSWAEKLDRLSVSGATPQNLTVLYTSVAHTLVYPYEIHEFVPVDQDAEGECEGEGRGKGEWQYFSGYLNHPTRGLSYSGFSLWDTFRAQTAWLLLLAPSIVPSMLASMLQDFREGGRLPMWKNLVETNIMVGTHADAVLAQAMEVGVNDFGGFGKNEVWEAVREDAFTPPERDTELRYFDREEGTPQEARAGLTEYMALGYVAADLHSEAGSRTLDYAYDDHAAAIIASHLSLPSSTIDLLRNRSLSYKNMWNAETNFMESRNSDGSWAGEDAGWTEGDHWAYSLDVMHDVPGLIELMGGNQSFIDFMNRHFDEGHNLHTNEPSHHIPYLYIFAGAPYKTQEWVRSLGQSEYNHTATGLSGNEDCGQMSAWYIFSALGVYPVDPASAKYVLGAPFFDKITLRLPKAPWYDGDDTGTEMVWEVVAKGASQGKVYVKSLKIDGQEMEGVEVGHDVLVRGGKWVWEMEETPQVWGM</sequence>